<evidence type="ECO:0000256" key="2">
    <source>
        <dbReference type="ARBA" id="ARBA00023229"/>
    </source>
</evidence>
<evidence type="ECO:0000313" key="6">
    <source>
        <dbReference type="EMBL" id="HIQ29457.1"/>
    </source>
</evidence>
<comment type="similarity">
    <text evidence="4">Belongs to the thiolase-like superfamily. Archaeal HMG-CoA synthase family.</text>
</comment>
<evidence type="ECO:0000256" key="3">
    <source>
        <dbReference type="ARBA" id="ARBA00023315"/>
    </source>
</evidence>
<feature type="binding site" evidence="4">
    <location>
        <position position="33"/>
    </location>
    <ligand>
        <name>(3S)-3-hydroxy-3-methylglutaryl-CoA</name>
        <dbReference type="ChEBI" id="CHEBI:43074"/>
    </ligand>
</feature>
<evidence type="ECO:0000313" key="7">
    <source>
        <dbReference type="Proteomes" id="UP000608579"/>
    </source>
</evidence>
<dbReference type="GO" id="GO:0044550">
    <property type="term" value="P:secondary metabolite biosynthetic process"/>
    <property type="evidence" value="ECO:0007669"/>
    <property type="project" value="TreeGrafter"/>
</dbReference>
<dbReference type="InterPro" id="IPR004656">
    <property type="entry name" value="HMG_CoA_Synthase"/>
</dbReference>
<feature type="active site" description="Proton donor/acceptor" evidence="4">
    <location>
        <position position="237"/>
    </location>
</feature>
<feature type="active site" description="Acyl-thioester intermediate" evidence="4">
    <location>
        <position position="113"/>
    </location>
</feature>
<dbReference type="InterPro" id="IPR016039">
    <property type="entry name" value="Thiolase-like"/>
</dbReference>
<feature type="binding site" evidence="4">
    <location>
        <position position="269"/>
    </location>
    <ligand>
        <name>(3S)-3-hydroxy-3-methylglutaryl-CoA</name>
        <dbReference type="ChEBI" id="CHEBI:43074"/>
    </ligand>
</feature>
<evidence type="ECO:0000256" key="4">
    <source>
        <dbReference type="HAMAP-Rule" id="MF_01409"/>
    </source>
</evidence>
<feature type="binding site" evidence="4">
    <location>
        <position position="299"/>
    </location>
    <ligand>
        <name>(3S)-3-hydroxy-3-methylglutaryl-CoA</name>
        <dbReference type="ChEBI" id="CHEBI:43074"/>
    </ligand>
</feature>
<dbReference type="Pfam" id="PF08541">
    <property type="entry name" value="ACP_syn_III_C"/>
    <property type="match status" value="1"/>
</dbReference>
<comment type="caution">
    <text evidence="4">Lacks conserved residue(s) required for the propagation of feature annotation.</text>
</comment>
<organism evidence="6 7">
    <name type="scientific">Caldiarchaeum subterraneum</name>
    <dbReference type="NCBI Taxonomy" id="311458"/>
    <lineage>
        <taxon>Archaea</taxon>
        <taxon>Nitrososphaerota</taxon>
        <taxon>Candidatus Caldarchaeales</taxon>
        <taxon>Candidatus Caldarchaeaceae</taxon>
        <taxon>Candidatus Caldarchaeum</taxon>
    </lineage>
</organism>
<feature type="binding site" evidence="4">
    <location>
        <position position="113"/>
    </location>
    <ligand>
        <name>(3S)-3-hydroxy-3-methylglutaryl-CoA</name>
        <dbReference type="ChEBI" id="CHEBI:43074"/>
    </ligand>
</feature>
<feature type="binding site" evidence="4">
    <location>
        <position position="242"/>
    </location>
    <ligand>
        <name>CoA</name>
        <dbReference type="ChEBI" id="CHEBI:57287"/>
        <note>ligand shared with acetoacetyl-CoA thiolase</note>
    </ligand>
</feature>
<comment type="catalytic activity">
    <reaction evidence="4">
        <text>acetoacetyl-CoA + acetyl-CoA + H2O = (3S)-3-hydroxy-3-methylglutaryl-CoA + CoA + H(+)</text>
        <dbReference type="Rhea" id="RHEA:10188"/>
        <dbReference type="ChEBI" id="CHEBI:15377"/>
        <dbReference type="ChEBI" id="CHEBI:15378"/>
        <dbReference type="ChEBI" id="CHEBI:43074"/>
        <dbReference type="ChEBI" id="CHEBI:57286"/>
        <dbReference type="ChEBI" id="CHEBI:57287"/>
        <dbReference type="ChEBI" id="CHEBI:57288"/>
        <dbReference type="EC" id="2.3.3.10"/>
    </reaction>
</comment>
<protein>
    <recommendedName>
        <fullName evidence="4">Hydroxymethylglutaryl-CoA synthase</fullName>
        <shortName evidence="4">HMG-CoA synthase</shortName>
        <shortName evidence="4">HMGCS</shortName>
        <ecNumber evidence="4">2.3.3.10</ecNumber>
    </recommendedName>
</protein>
<dbReference type="PANTHER" id="PTHR34069">
    <property type="entry name" value="3-OXOACYL-[ACYL-CARRIER-PROTEIN] SYNTHASE 3"/>
    <property type="match status" value="1"/>
</dbReference>
<reference evidence="6" key="1">
    <citation type="journal article" date="2020" name="ISME J.">
        <title>Gammaproteobacteria mediating utilization of methyl-, sulfur- and petroleum organic compounds in deep ocean hydrothermal plumes.</title>
        <authorList>
            <person name="Zhou Z."/>
            <person name="Liu Y."/>
            <person name="Pan J."/>
            <person name="Cron B.R."/>
            <person name="Toner B.M."/>
            <person name="Anantharaman K."/>
            <person name="Breier J.A."/>
            <person name="Dick G.J."/>
            <person name="Li M."/>
        </authorList>
    </citation>
    <scope>NUCLEOTIDE SEQUENCE</scope>
    <source>
        <strain evidence="6">SZUA-1515</strain>
    </source>
</reference>
<sequence>MPKVNGAYIHGYGGYVPRFRIKAAEIARVWGKDEKDVPIREKAVAGLDEDTITMAVEAARQALTRAGVDPKKIGAVHVGTESKPYAVKPSGTIVAEALGISNFITSADYEFACKAGTEAIQTIIAMVEARRIEYGLAIGADTAQGRPSDALEYTAASGAAALVIGGESKDAVARFEYSMTYVTDTPDFWRRSYERFPMHTSRFTGEPAYFKHTLTALKSLLQENGYKISDFDYFVFHQPNVKFPLTVAKVLAIPNSKVETGLVSGIIGNTYAACSLIGLVRILDSAKPGQRILLTSFGSGAGSDSLVITVEDGIESKRNKAPQLDKLIARRKEIDYALYIKMRDKIRGVQ</sequence>
<dbReference type="AlphaFoldDB" id="A0A832ZV78"/>
<evidence type="ECO:0000259" key="5">
    <source>
        <dbReference type="Pfam" id="PF08541"/>
    </source>
</evidence>
<dbReference type="GO" id="GO:0004421">
    <property type="term" value="F:hydroxymethylglutaryl-CoA synthase activity"/>
    <property type="evidence" value="ECO:0007669"/>
    <property type="project" value="UniProtKB-EC"/>
</dbReference>
<comment type="caution">
    <text evidence="6">The sequence shown here is derived from an EMBL/GenBank/DDBJ whole genome shotgun (WGS) entry which is preliminary data.</text>
</comment>
<keyword evidence="2 4" id="KW-0414">Isoprene biosynthesis</keyword>
<feature type="active site" description="Proton donor/acceptor" evidence="4">
    <location>
        <position position="81"/>
    </location>
</feature>
<feature type="binding site" evidence="4">
    <location>
        <position position="237"/>
    </location>
    <ligand>
        <name>(3S)-3-hydroxy-3-methylglutaryl-CoA</name>
        <dbReference type="ChEBI" id="CHEBI:43074"/>
    </ligand>
</feature>
<dbReference type="HAMAP" id="MF_01409">
    <property type="entry name" value="HMG_CoA_synth_arch"/>
    <property type="match status" value="1"/>
</dbReference>
<keyword evidence="1 4" id="KW-0808">Transferase</keyword>
<dbReference type="GO" id="GO:0003985">
    <property type="term" value="F:acetyl-CoA C-acetyltransferase activity"/>
    <property type="evidence" value="ECO:0007669"/>
    <property type="project" value="UniProtKB-UniRule"/>
</dbReference>
<feature type="binding site" evidence="4">
    <location>
        <position position="204"/>
    </location>
    <ligand>
        <name>(3S)-3-hydroxy-3-methylglutaryl-CoA</name>
        <dbReference type="ChEBI" id="CHEBI:43074"/>
    </ligand>
</feature>
<dbReference type="EC" id="2.3.3.10" evidence="4"/>
<dbReference type="NCBIfam" id="TIGR00748">
    <property type="entry name" value="HMG_CoA_syn_Arc"/>
    <property type="match status" value="1"/>
</dbReference>
<accession>A0A832ZV78</accession>
<gene>
    <name evidence="6" type="ORF">EYH45_02710</name>
</gene>
<name>A0A832ZV78_CALS0</name>
<dbReference type="EMBL" id="DQVM01000048">
    <property type="protein sequence ID" value="HIQ29457.1"/>
    <property type="molecule type" value="Genomic_DNA"/>
</dbReference>
<evidence type="ECO:0000256" key="1">
    <source>
        <dbReference type="ARBA" id="ARBA00022679"/>
    </source>
</evidence>
<dbReference type="Proteomes" id="UP000608579">
    <property type="component" value="Unassembled WGS sequence"/>
</dbReference>
<proteinExistence type="inferred from homology"/>
<dbReference type="GO" id="GO:0019287">
    <property type="term" value="P:isopentenyl diphosphate biosynthetic process, mevalonate pathway"/>
    <property type="evidence" value="ECO:0007669"/>
    <property type="project" value="UniProtKB-UniRule"/>
</dbReference>
<keyword evidence="3 4" id="KW-0012">Acyltransferase</keyword>
<dbReference type="InterPro" id="IPR013747">
    <property type="entry name" value="ACP_syn_III_C"/>
</dbReference>
<dbReference type="Gene3D" id="3.40.47.10">
    <property type="match status" value="1"/>
</dbReference>
<dbReference type="SUPFAM" id="SSF53901">
    <property type="entry name" value="Thiolase-like"/>
    <property type="match status" value="1"/>
</dbReference>
<comment type="pathway">
    <text evidence="4">Metabolic intermediate biosynthesis; (R)-mevalonate biosynthesis; (R)-mevalonate from acetyl-CoA: step 2/3.</text>
</comment>
<feature type="binding site" evidence="4">
    <location>
        <position position="154"/>
    </location>
    <ligand>
        <name>(3S)-3-hydroxy-3-methylglutaryl-CoA</name>
        <dbReference type="ChEBI" id="CHEBI:43074"/>
    </ligand>
</feature>
<dbReference type="CDD" id="cd00827">
    <property type="entry name" value="init_cond_enzymes"/>
    <property type="match status" value="1"/>
</dbReference>
<comment type="function">
    <text evidence="4">Catalyzes the condensation of acetyl-CoA with acetoacetyl-CoA to form 3-hydroxy-3-methylglutaryl-CoA (HMG-CoA). Functions in the mevalonate (MVA) pathway leading to isopentenyl diphosphate (IPP), a key precursor for the biosynthesis of isoprenoid compounds that are building blocks of archaeal membrane lipids.</text>
</comment>
<dbReference type="PANTHER" id="PTHR34069:SF3">
    <property type="entry name" value="ACYL-COA:ACYL-COA ALKYLTRANSFERASE"/>
    <property type="match status" value="1"/>
</dbReference>
<feature type="domain" description="Beta-ketoacyl-[acyl-carrier-protein] synthase III C-terminal" evidence="5">
    <location>
        <begin position="221"/>
        <end position="308"/>
    </location>
</feature>
<dbReference type="NCBIfam" id="NF003274">
    <property type="entry name" value="PRK04262.1"/>
    <property type="match status" value="1"/>
</dbReference>
<feature type="binding site" evidence="4">
    <location>
        <position position="202"/>
    </location>
    <ligand>
        <name>CoA</name>
        <dbReference type="ChEBI" id="CHEBI:57287"/>
        <note>ligand shared with acetoacetyl-CoA thiolase</note>
    </ligand>
</feature>
<comment type="subunit">
    <text evidence="4">Interacts with acetoacetyl-CoA thiolase that catalyzes the precedent step in the pathway and with a DUF35 protein. The acetoacetyl-CoA thiolase/HMG-CoA synthase complex channels the intermediate via a fused CoA-binding site, which allows for efficient coupling of the endergonic thiolase reaction with the exergonic HMGCS reaction.</text>
</comment>